<dbReference type="AlphaFoldDB" id="A0A2N5GFK5"/>
<feature type="transmembrane region" description="Helical" evidence="3">
    <location>
        <begin position="12"/>
        <end position="30"/>
    </location>
</feature>
<proteinExistence type="predicted"/>
<evidence type="ECO:0000256" key="2">
    <source>
        <dbReference type="SAM" id="MobiDB-lite"/>
    </source>
</evidence>
<keyword evidence="3" id="KW-0472">Membrane</keyword>
<dbReference type="Proteomes" id="UP000235114">
    <property type="component" value="Unassembled WGS sequence"/>
</dbReference>
<reference evidence="5 7" key="2">
    <citation type="submission" date="2017-12" db="EMBL/GenBank/DDBJ databases">
        <title>Comparative Functional Genomics of Dry Heat Resistant strains isolated from the Viking Spacecraft.</title>
        <authorList>
            <person name="Seuylemezian A."/>
            <person name="Cooper K."/>
            <person name="Vaishampayan P."/>
        </authorList>
    </citation>
    <scope>NUCLEOTIDE SEQUENCE [LARGE SCALE GENOMIC DNA]</scope>
    <source>
        <strain evidence="5 7">ATCC 29669</strain>
    </source>
</reference>
<keyword evidence="7" id="KW-1185">Reference proteome</keyword>
<evidence type="ECO:0000313" key="4">
    <source>
        <dbReference type="EMBL" id="PLR79539.1"/>
    </source>
</evidence>
<dbReference type="InterPro" id="IPR037873">
    <property type="entry name" value="BamE-like"/>
</dbReference>
<dbReference type="Gene3D" id="3.30.1450.10">
    <property type="match status" value="2"/>
</dbReference>
<dbReference type="RefSeq" id="WP_101579626.1">
    <property type="nucleotide sequence ID" value="NZ_PGVA01000094.1"/>
</dbReference>
<gene>
    <name evidence="4" type="ORF">CU635_22740</name>
    <name evidence="5" type="ORF">CVD25_21820</name>
</gene>
<organism evidence="4 6">
    <name type="scientific">Bacillus canaveralius</name>
    <dbReference type="NCBI Taxonomy" id="1403243"/>
    <lineage>
        <taxon>Bacteria</taxon>
        <taxon>Bacillati</taxon>
        <taxon>Bacillota</taxon>
        <taxon>Bacilli</taxon>
        <taxon>Bacillales</taxon>
        <taxon>Bacillaceae</taxon>
        <taxon>Bacillus</taxon>
    </lineage>
</organism>
<dbReference type="Pfam" id="PF07467">
    <property type="entry name" value="BLIP"/>
    <property type="match status" value="1"/>
</dbReference>
<evidence type="ECO:0000313" key="6">
    <source>
        <dbReference type="Proteomes" id="UP000234951"/>
    </source>
</evidence>
<dbReference type="OrthoDB" id="570195at2"/>
<feature type="region of interest" description="Disordered" evidence="2">
    <location>
        <begin position="30"/>
        <end position="72"/>
    </location>
</feature>
<protein>
    <submittedName>
        <fullName evidence="4">Uncharacterized protein</fullName>
    </submittedName>
</protein>
<evidence type="ECO:0000256" key="1">
    <source>
        <dbReference type="ARBA" id="ARBA00022729"/>
    </source>
</evidence>
<dbReference type="InterPro" id="IPR024221">
    <property type="entry name" value="BLIP_dom_sf"/>
</dbReference>
<keyword evidence="3" id="KW-1133">Transmembrane helix</keyword>
<dbReference type="SUPFAM" id="SSF55648">
    <property type="entry name" value="beta-lactamase-inhibitor protein, BLIP"/>
    <property type="match status" value="1"/>
</dbReference>
<keyword evidence="1" id="KW-0732">Signal</keyword>
<dbReference type="InterPro" id="IPR009099">
    <property type="entry name" value="Beta-lactamas_inhib"/>
</dbReference>
<evidence type="ECO:0000313" key="5">
    <source>
        <dbReference type="EMBL" id="PLR89072.1"/>
    </source>
</evidence>
<name>A0A2N5GFK5_9BACI</name>
<reference evidence="4 6" key="1">
    <citation type="submission" date="2017-11" db="EMBL/GenBank/DDBJ databases">
        <title>Comparitive Functional Genomics of Dry Heat Resistant strains isolated from the Viking Spacecraft.</title>
        <authorList>
            <person name="Seuylemezian A."/>
            <person name="Cooper K."/>
            <person name="Vaishampayan P."/>
        </authorList>
    </citation>
    <scope>NUCLEOTIDE SEQUENCE [LARGE SCALE GENOMIC DNA]</scope>
    <source>
        <strain evidence="4 6">M4.6</strain>
    </source>
</reference>
<dbReference type="EMBL" id="PGVD01000087">
    <property type="protein sequence ID" value="PLR89072.1"/>
    <property type="molecule type" value="Genomic_DNA"/>
</dbReference>
<sequence length="228" mass="24682">MEKVKKPFYKRWWFWVIVVIVVGSIAANGGEEETAADNKKKTDAASTEVKKDESAPKEDAAEATAPQPESKAGVLDEAKFNQIQNGMTYEEVVGIIGGEGQVISESGEAGTEFHTVMYEWEADGGLGANANFMFQGGKLVNKAQMGVVERSDVTVTLDEFNEVQNGMSYEEVVSIIGGEGTILSESGEKGSDLYTVMYEYKGESGLGANANFMFQGNKLQNKAQFGLE</sequence>
<evidence type="ECO:0000256" key="3">
    <source>
        <dbReference type="SAM" id="Phobius"/>
    </source>
</evidence>
<evidence type="ECO:0000313" key="7">
    <source>
        <dbReference type="Proteomes" id="UP000235114"/>
    </source>
</evidence>
<dbReference type="EMBL" id="PGVA01000094">
    <property type="protein sequence ID" value="PLR79539.1"/>
    <property type="molecule type" value="Genomic_DNA"/>
</dbReference>
<keyword evidence="3" id="KW-0812">Transmembrane</keyword>
<accession>A0A2N5GFK5</accession>
<comment type="caution">
    <text evidence="4">The sequence shown here is derived from an EMBL/GenBank/DDBJ whole genome shotgun (WGS) entry which is preliminary data.</text>
</comment>
<feature type="compositionally biased region" description="Basic and acidic residues" evidence="2">
    <location>
        <begin position="36"/>
        <end position="60"/>
    </location>
</feature>
<dbReference type="Proteomes" id="UP000234951">
    <property type="component" value="Unassembled WGS sequence"/>
</dbReference>